<dbReference type="Gene3D" id="3.40.50.720">
    <property type="entry name" value="NAD(P)-binding Rossmann-like Domain"/>
    <property type="match status" value="1"/>
</dbReference>
<accession>A0A0N7MS63</accession>
<dbReference type="EMBL" id="FAOP01000009">
    <property type="protein sequence ID" value="CUU08469.1"/>
    <property type="molecule type" value="Genomic_DNA"/>
</dbReference>
<dbReference type="GO" id="GO:0006164">
    <property type="term" value="P:purine nucleotide biosynthetic process"/>
    <property type="evidence" value="ECO:0007669"/>
    <property type="project" value="UniProtKB-KW"/>
</dbReference>
<proteinExistence type="inferred from homology"/>
<dbReference type="Proteomes" id="UP000182011">
    <property type="component" value="Unassembled WGS sequence"/>
</dbReference>
<comment type="pathway">
    <text evidence="1 13">One-carbon metabolism; tetrahydrofolate interconversion.</text>
</comment>
<evidence type="ECO:0000256" key="11">
    <source>
        <dbReference type="ARBA" id="ARBA00023268"/>
    </source>
</evidence>
<evidence type="ECO:0000313" key="18">
    <source>
        <dbReference type="Proteomes" id="UP000182011"/>
    </source>
</evidence>
<feature type="domain" description="Tetrahydrofolate dehydrogenase/cyclohydrolase NAD(P)-binding" evidence="15">
    <location>
        <begin position="140"/>
        <end position="290"/>
    </location>
</feature>
<evidence type="ECO:0000256" key="5">
    <source>
        <dbReference type="ARBA" id="ARBA00022755"/>
    </source>
</evidence>
<dbReference type="PANTHER" id="PTHR48099">
    <property type="entry name" value="C-1-TETRAHYDROFOLATE SYNTHASE, CYTOPLASMIC-RELATED"/>
    <property type="match status" value="1"/>
</dbReference>
<accession>A0A0P1M1Y4</accession>
<dbReference type="GO" id="GO:0004488">
    <property type="term" value="F:methylenetetrahydrofolate dehydrogenase (NADP+) activity"/>
    <property type="evidence" value="ECO:0007669"/>
    <property type="project" value="UniProtKB-UniRule"/>
</dbReference>
<keyword evidence="3 13" id="KW-0554">One-carbon metabolism</keyword>
<accession>A0A0S4NC44</accession>
<dbReference type="AlphaFoldDB" id="A0A0P1M828"/>
<dbReference type="PROSITE" id="PS00767">
    <property type="entry name" value="THF_DHG_CYH_2"/>
    <property type="match status" value="1"/>
</dbReference>
<accession>A0A0N7MVA9</accession>
<evidence type="ECO:0000256" key="9">
    <source>
        <dbReference type="ARBA" id="ARBA00023102"/>
    </source>
</evidence>
<evidence type="ECO:0000256" key="8">
    <source>
        <dbReference type="ARBA" id="ARBA00023002"/>
    </source>
</evidence>
<organism evidence="17 18">
    <name type="scientific">Candidatus Kryptonium thompsonii</name>
    <dbReference type="NCBI Taxonomy" id="1633631"/>
    <lineage>
        <taxon>Bacteria</taxon>
        <taxon>Pseudomonadati</taxon>
        <taxon>Candidatus Kryptoniota</taxon>
        <taxon>Candidatus Kryptonium</taxon>
    </lineage>
</organism>
<dbReference type="GO" id="GO:0035999">
    <property type="term" value="P:tetrahydrofolate interconversion"/>
    <property type="evidence" value="ECO:0007669"/>
    <property type="project" value="UniProtKB-UniRule"/>
</dbReference>
<keyword evidence="10 13" id="KW-0486">Methionine biosynthesis</keyword>
<accession>A0A0P1P8L0</accession>
<dbReference type="InterPro" id="IPR036291">
    <property type="entry name" value="NAD(P)-bd_dom_sf"/>
</dbReference>
<evidence type="ECO:0000256" key="6">
    <source>
        <dbReference type="ARBA" id="ARBA00022801"/>
    </source>
</evidence>
<evidence type="ECO:0000256" key="13">
    <source>
        <dbReference type="HAMAP-Rule" id="MF_01576"/>
    </source>
</evidence>
<evidence type="ECO:0000256" key="12">
    <source>
        <dbReference type="ARBA" id="ARBA00036357"/>
    </source>
</evidence>
<dbReference type="InterPro" id="IPR000672">
    <property type="entry name" value="THF_DH/CycHdrlase"/>
</dbReference>
<dbReference type="GO" id="GO:0000105">
    <property type="term" value="P:L-histidine biosynthetic process"/>
    <property type="evidence" value="ECO:0007669"/>
    <property type="project" value="UniProtKB-KW"/>
</dbReference>
<comment type="catalytic activity">
    <reaction evidence="13">
        <text>(6R)-5,10-methylene-5,6,7,8-tetrahydrofolate + NADP(+) = (6R)-5,10-methenyltetrahydrofolate + NADPH</text>
        <dbReference type="Rhea" id="RHEA:22812"/>
        <dbReference type="ChEBI" id="CHEBI:15636"/>
        <dbReference type="ChEBI" id="CHEBI:57455"/>
        <dbReference type="ChEBI" id="CHEBI:57783"/>
        <dbReference type="ChEBI" id="CHEBI:58349"/>
        <dbReference type="EC" id="1.5.1.5"/>
    </reaction>
</comment>
<dbReference type="InterPro" id="IPR046346">
    <property type="entry name" value="Aminoacid_DH-like_N_sf"/>
</dbReference>
<evidence type="ECO:0000313" key="19">
    <source>
        <dbReference type="Proteomes" id="UP000182200"/>
    </source>
</evidence>
<dbReference type="PRINTS" id="PR00085">
    <property type="entry name" value="THFDHDRGNASE"/>
</dbReference>
<dbReference type="RefSeq" id="WP_047133505.1">
    <property type="nucleotide sequence ID" value="NZ_CZVI01000011.1"/>
</dbReference>
<dbReference type="CDD" id="cd01080">
    <property type="entry name" value="NAD_bind_m-THF_DH_Cyclohyd"/>
    <property type="match status" value="1"/>
</dbReference>
<keyword evidence="4 13" id="KW-0028">Amino-acid biosynthesis</keyword>
<dbReference type="InterPro" id="IPR020630">
    <property type="entry name" value="THF_DH/CycHdrlase_cat_dom"/>
</dbReference>
<keyword evidence="9 13" id="KW-0368">Histidine biosynthesis</keyword>
<evidence type="ECO:0000259" key="15">
    <source>
        <dbReference type="Pfam" id="PF02882"/>
    </source>
</evidence>
<dbReference type="FunFam" id="3.40.50.720:FF:000006">
    <property type="entry name" value="Bifunctional protein FolD"/>
    <property type="match status" value="1"/>
</dbReference>
<dbReference type="EC" id="1.5.1.5" evidence="13"/>
<accession>A0A0P1M693</accession>
<dbReference type="SUPFAM" id="SSF51735">
    <property type="entry name" value="NAD(P)-binding Rossmann-fold domains"/>
    <property type="match status" value="1"/>
</dbReference>
<dbReference type="OrthoDB" id="9803580at2"/>
<evidence type="ECO:0000256" key="1">
    <source>
        <dbReference type="ARBA" id="ARBA00004777"/>
    </source>
</evidence>
<comment type="subunit">
    <text evidence="2 13">Homodimer.</text>
</comment>
<accession>A0A0P1LQ26</accession>
<evidence type="ECO:0000256" key="7">
    <source>
        <dbReference type="ARBA" id="ARBA00022857"/>
    </source>
</evidence>
<dbReference type="GO" id="GO:0009086">
    <property type="term" value="P:methionine biosynthetic process"/>
    <property type="evidence" value="ECO:0007669"/>
    <property type="project" value="UniProtKB-KW"/>
</dbReference>
<dbReference type="GO" id="GO:0005829">
    <property type="term" value="C:cytosol"/>
    <property type="evidence" value="ECO:0007669"/>
    <property type="project" value="TreeGrafter"/>
</dbReference>
<dbReference type="EMBL" id="CZVI01000011">
    <property type="protein sequence ID" value="CUS86563.1"/>
    <property type="molecule type" value="Genomic_DNA"/>
</dbReference>
<evidence type="ECO:0000313" key="16">
    <source>
        <dbReference type="EMBL" id="CUS86563.1"/>
    </source>
</evidence>
<dbReference type="NCBIfam" id="NF010783">
    <property type="entry name" value="PRK14186.1"/>
    <property type="match status" value="1"/>
</dbReference>
<evidence type="ECO:0000256" key="3">
    <source>
        <dbReference type="ARBA" id="ARBA00022563"/>
    </source>
</evidence>
<comment type="similarity">
    <text evidence="13">Belongs to the tetrahydrofolate dehydrogenase/cyclohydrolase family.</text>
</comment>
<name>A0A0P1M828_9BACT</name>
<gene>
    <name evidence="13" type="primary">folD</name>
    <name evidence="17" type="ORF">JGI4_02104</name>
    <name evidence="16" type="ORF">JGI8_01010</name>
</gene>
<evidence type="ECO:0000256" key="2">
    <source>
        <dbReference type="ARBA" id="ARBA00011738"/>
    </source>
</evidence>
<dbReference type="FunFam" id="3.40.50.10860:FF:000001">
    <property type="entry name" value="Bifunctional protein FolD"/>
    <property type="match status" value="1"/>
</dbReference>
<evidence type="ECO:0000259" key="14">
    <source>
        <dbReference type="Pfam" id="PF00763"/>
    </source>
</evidence>
<comment type="caution">
    <text evidence="13">Lacks conserved residue(s) required for the propagation of feature annotation.</text>
</comment>
<dbReference type="NCBIfam" id="NF008058">
    <property type="entry name" value="PRK10792.1"/>
    <property type="match status" value="1"/>
</dbReference>
<reference evidence="16 19" key="1">
    <citation type="submission" date="2015-11" db="EMBL/GenBank/DDBJ databases">
        <authorList>
            <person name="Varghese N."/>
        </authorList>
    </citation>
    <scope>NUCLEOTIDE SEQUENCE [LARGE SCALE GENOMIC DNA]</scope>
    <source>
        <strain evidence="16 19">JGI-8</strain>
    </source>
</reference>
<sequence>MPAQIIDGKKISEEIKQEIKLQAEALYNETGVIPGLAFILVGDNPASQVYVKMKGKACEELGFYSITLKLPAETTENELIEKINAFNSDPKIHGILVQLPLPSHIDEQKILQAINPVKDVDGFHPINVGKLVIGLDTYPPCTPAGIQELLKRSGINPAGKHVVIVGRSNIVGKPIANILLQKKEWANATVTICHTGTKDISYFTKQADILIAAMGKPEFIKGDMIKPGAIVIDVGVNRVEDPSSEKGYKLVGDVHFESAYEVAGAITPVPGGVGPMTIAMLMKNTLKAALVQVKAKHFSN</sequence>
<keyword evidence="8 13" id="KW-0560">Oxidoreductase</keyword>
<dbReference type="Proteomes" id="UP000182200">
    <property type="component" value="Unassembled WGS sequence"/>
</dbReference>
<dbReference type="PANTHER" id="PTHR48099:SF5">
    <property type="entry name" value="C-1-TETRAHYDROFOLATE SYNTHASE, CYTOPLASMIC"/>
    <property type="match status" value="1"/>
</dbReference>
<dbReference type="EC" id="3.5.4.9" evidence="13"/>
<dbReference type="STRING" id="1633631.GCA_001442925_02097"/>
<dbReference type="InterPro" id="IPR020867">
    <property type="entry name" value="THF_DH/CycHdrlase_CS"/>
</dbReference>
<dbReference type="Pfam" id="PF02882">
    <property type="entry name" value="THF_DHG_CYH_C"/>
    <property type="match status" value="1"/>
</dbReference>
<dbReference type="Gene3D" id="3.40.50.10860">
    <property type="entry name" value="Leucine Dehydrogenase, chain A, domain 1"/>
    <property type="match status" value="1"/>
</dbReference>
<evidence type="ECO:0000256" key="4">
    <source>
        <dbReference type="ARBA" id="ARBA00022605"/>
    </source>
</evidence>
<feature type="domain" description="Tetrahydrofolate dehydrogenase/cyclohydrolase catalytic" evidence="14">
    <location>
        <begin position="6"/>
        <end position="121"/>
    </location>
</feature>
<keyword evidence="11 13" id="KW-0511">Multifunctional enzyme</keyword>
<keyword evidence="5 13" id="KW-0658">Purine biosynthesis</keyword>
<keyword evidence="19" id="KW-1185">Reference proteome</keyword>
<protein>
    <recommendedName>
        <fullName evidence="13">Bifunctional protein FolD</fullName>
    </recommendedName>
    <domain>
        <recommendedName>
            <fullName evidence="13">Methylenetetrahydrofolate dehydrogenase</fullName>
            <ecNumber evidence="13">1.5.1.5</ecNumber>
        </recommendedName>
    </domain>
    <domain>
        <recommendedName>
            <fullName evidence="13">Methenyltetrahydrofolate cyclohydrolase</fullName>
            <ecNumber evidence="13">3.5.4.9</ecNumber>
        </recommendedName>
    </domain>
</protein>
<comment type="function">
    <text evidence="13">Catalyzes the oxidation of 5,10-methylenetetrahydrofolate to 5,10-methenyltetrahydrofolate and then the hydrolysis of 5,10-methenyltetrahydrofolate to 10-formyltetrahydrofolate.</text>
</comment>
<accession>A0A0P1P4J5</accession>
<feature type="binding site" evidence="13">
    <location>
        <begin position="166"/>
        <end position="168"/>
    </location>
    <ligand>
        <name>NADP(+)</name>
        <dbReference type="ChEBI" id="CHEBI:58349"/>
    </ligand>
</feature>
<dbReference type="SUPFAM" id="SSF53223">
    <property type="entry name" value="Aminoacid dehydrogenase-like, N-terminal domain"/>
    <property type="match status" value="1"/>
</dbReference>
<keyword evidence="7 13" id="KW-0521">NADP</keyword>
<dbReference type="HAMAP" id="MF_01576">
    <property type="entry name" value="THF_DHG_CYH"/>
    <property type="match status" value="1"/>
</dbReference>
<dbReference type="GO" id="GO:0004477">
    <property type="term" value="F:methenyltetrahydrofolate cyclohydrolase activity"/>
    <property type="evidence" value="ECO:0007669"/>
    <property type="project" value="UniProtKB-UniRule"/>
</dbReference>
<reference evidence="17 18" key="2">
    <citation type="submission" date="2015-11" db="EMBL/GenBank/DDBJ databases">
        <authorList>
            <person name="Zhang Y."/>
            <person name="Guo Z."/>
        </authorList>
    </citation>
    <scope>NUCLEOTIDE SEQUENCE [LARGE SCALE GENOMIC DNA]</scope>
    <source>
        <strain evidence="17">JGI-4</strain>
    </source>
</reference>
<dbReference type="InterPro" id="IPR020631">
    <property type="entry name" value="THF_DH/CycHdrlase_NAD-bd_dom"/>
</dbReference>
<comment type="catalytic activity">
    <reaction evidence="12 13">
        <text>(6R)-5,10-methenyltetrahydrofolate + H2O = (6R)-10-formyltetrahydrofolate + H(+)</text>
        <dbReference type="Rhea" id="RHEA:23700"/>
        <dbReference type="ChEBI" id="CHEBI:15377"/>
        <dbReference type="ChEBI" id="CHEBI:15378"/>
        <dbReference type="ChEBI" id="CHEBI:57455"/>
        <dbReference type="ChEBI" id="CHEBI:195366"/>
        <dbReference type="EC" id="3.5.4.9"/>
    </reaction>
</comment>
<evidence type="ECO:0000313" key="17">
    <source>
        <dbReference type="EMBL" id="CUU08469.1"/>
    </source>
</evidence>
<evidence type="ECO:0000256" key="10">
    <source>
        <dbReference type="ARBA" id="ARBA00023167"/>
    </source>
</evidence>
<dbReference type="UniPathway" id="UPA00193"/>
<dbReference type="Pfam" id="PF00763">
    <property type="entry name" value="THF_DHG_CYH"/>
    <property type="match status" value="1"/>
</dbReference>
<feature type="binding site" evidence="13">
    <location>
        <position position="236"/>
    </location>
    <ligand>
        <name>NADP(+)</name>
        <dbReference type="ChEBI" id="CHEBI:58349"/>
    </ligand>
</feature>
<keyword evidence="6 13" id="KW-0378">Hydrolase</keyword>
<accession>A0A0N7MQB7</accession>
<accession>A0A0P1M828</accession>